<proteinExistence type="predicted"/>
<protein>
    <submittedName>
        <fullName evidence="1">Uncharacterized protein</fullName>
    </submittedName>
</protein>
<dbReference type="KEGG" id="aph:APH_0466"/>
<accession>Q2GKN4</accession>
<dbReference type="EMBL" id="CP000235">
    <property type="protein sequence ID" value="ABD43422.1"/>
    <property type="molecule type" value="Genomic_DNA"/>
</dbReference>
<keyword evidence="2" id="KW-1185">Reference proteome</keyword>
<name>Q2GKN4_ANAPZ</name>
<dbReference type="HOGENOM" id="CLU_2713543_0_0_5"/>
<dbReference type="PaxDb" id="212042-APH_0466"/>
<dbReference type="EnsemblBacteria" id="ABD43422">
    <property type="protein sequence ID" value="ABD43422"/>
    <property type="gene ID" value="APH_0466"/>
</dbReference>
<organism evidence="1 2">
    <name type="scientific">Anaplasma phagocytophilum (strain HZ)</name>
    <dbReference type="NCBI Taxonomy" id="212042"/>
    <lineage>
        <taxon>Bacteria</taxon>
        <taxon>Pseudomonadati</taxon>
        <taxon>Pseudomonadota</taxon>
        <taxon>Alphaproteobacteria</taxon>
        <taxon>Rickettsiales</taxon>
        <taxon>Anaplasmataceae</taxon>
        <taxon>Anaplasma</taxon>
        <taxon>phagocytophilum group</taxon>
    </lineage>
</organism>
<evidence type="ECO:0000313" key="1">
    <source>
        <dbReference type="EMBL" id="ABD43422.1"/>
    </source>
</evidence>
<evidence type="ECO:0000313" key="2">
    <source>
        <dbReference type="Proteomes" id="UP000001943"/>
    </source>
</evidence>
<dbReference type="AlphaFoldDB" id="Q2GKN4"/>
<sequence length="72" mass="7983">MVKIKILEEACCNNTHTILVVGSRASTLPHGIYNSYTLSYAQKLLTKQRSFLPLPSQPIQKTAMCVTFPLSS</sequence>
<dbReference type="Proteomes" id="UP000001943">
    <property type="component" value="Chromosome"/>
</dbReference>
<gene>
    <name evidence="1" type="ordered locus">APH_0466</name>
</gene>
<reference evidence="1 2" key="1">
    <citation type="journal article" date="2006" name="PLoS Genet.">
        <title>Comparative genomics of emerging human ehrlichiosis agents.</title>
        <authorList>
            <person name="Dunning Hotopp J.C."/>
            <person name="Lin M."/>
            <person name="Madupu R."/>
            <person name="Crabtree J."/>
            <person name="Angiuoli S.V."/>
            <person name="Eisen J.A."/>
            <person name="Seshadri R."/>
            <person name="Ren Q."/>
            <person name="Wu M."/>
            <person name="Utterback T.R."/>
            <person name="Smith S."/>
            <person name="Lewis M."/>
            <person name="Khouri H."/>
            <person name="Zhang C."/>
            <person name="Niu H."/>
            <person name="Lin Q."/>
            <person name="Ohashi N."/>
            <person name="Zhi N."/>
            <person name="Nelson W."/>
            <person name="Brinkac L.M."/>
            <person name="Dodson R.J."/>
            <person name="Rosovitz M.J."/>
            <person name="Sundaram J."/>
            <person name="Daugherty S.C."/>
            <person name="Davidsen T."/>
            <person name="Durkin A.S."/>
            <person name="Gwinn M."/>
            <person name="Haft D.H."/>
            <person name="Selengut J.D."/>
            <person name="Sullivan S.A."/>
            <person name="Zafar N."/>
            <person name="Zhou L."/>
            <person name="Benahmed F."/>
            <person name="Forberger H."/>
            <person name="Halpin R."/>
            <person name="Mulligan S."/>
            <person name="Robinson J."/>
            <person name="White O."/>
            <person name="Rikihisa Y."/>
            <person name="Tettelin H."/>
        </authorList>
    </citation>
    <scope>NUCLEOTIDE SEQUENCE [LARGE SCALE GENOMIC DNA]</scope>
    <source>
        <strain evidence="1 2">HZ</strain>
    </source>
</reference>